<dbReference type="EMBL" id="QXTF01000001">
    <property type="protein sequence ID" value="RIX32550.1"/>
    <property type="molecule type" value="Genomic_DNA"/>
</dbReference>
<dbReference type="PANTHER" id="PTHR35869:SF1">
    <property type="entry name" value="OUTER-MEMBRANE LIPOPROTEIN CARRIER PROTEIN"/>
    <property type="match status" value="1"/>
</dbReference>
<protein>
    <submittedName>
        <fullName evidence="3">Outer membrane lipoprotein carrier protein LolA</fullName>
    </submittedName>
</protein>
<dbReference type="OrthoDB" id="9800501at2"/>
<dbReference type="CDD" id="cd16325">
    <property type="entry name" value="LolA"/>
    <property type="match status" value="1"/>
</dbReference>
<evidence type="ECO:0000313" key="4">
    <source>
        <dbReference type="Proteomes" id="UP000285023"/>
    </source>
</evidence>
<proteinExistence type="predicted"/>
<keyword evidence="1 2" id="KW-0732">Signal</keyword>
<sequence length="207" mass="22131">MSFATNFARAFIPIALVATVAAPAPAANSADLKMVEASLAATTSMTANFLQTDGKGRQMAGTLQLKRPGKIRFAYGGGVNMLLVANGKTLSFIDYDVGQKSSWPISKSPLAVLLSPNPDLGRIARIQPSDSPQVVVVRARDARRPEFGTLVLAFQRSPGAPGGLRLEGWTAIDAQNKKTTVRLSNQRYNVGVPDSAFNYAEPKRKKA</sequence>
<gene>
    <name evidence="3" type="ORF">D3M59_06360</name>
</gene>
<keyword evidence="4" id="KW-1185">Reference proteome</keyword>
<dbReference type="InterPro" id="IPR004564">
    <property type="entry name" value="OM_lipoprot_carrier_LolA-like"/>
</dbReference>
<evidence type="ECO:0000313" key="3">
    <source>
        <dbReference type="EMBL" id="RIX32550.1"/>
    </source>
</evidence>
<evidence type="ECO:0000256" key="1">
    <source>
        <dbReference type="ARBA" id="ARBA00022729"/>
    </source>
</evidence>
<feature type="signal peptide" evidence="2">
    <location>
        <begin position="1"/>
        <end position="26"/>
    </location>
</feature>
<accession>A0A418Q3T0</accession>
<dbReference type="Gene3D" id="2.50.20.10">
    <property type="entry name" value="Lipoprotein localisation LolA/LolB/LppX"/>
    <property type="match status" value="1"/>
</dbReference>
<feature type="chain" id="PRO_5018994295" evidence="2">
    <location>
        <begin position="27"/>
        <end position="207"/>
    </location>
</feature>
<comment type="caution">
    <text evidence="3">The sequence shown here is derived from an EMBL/GenBank/DDBJ whole genome shotgun (WGS) entry which is preliminary data.</text>
</comment>
<dbReference type="AlphaFoldDB" id="A0A418Q3T0"/>
<dbReference type="SUPFAM" id="SSF89392">
    <property type="entry name" value="Prokaryotic lipoproteins and lipoprotein localization factors"/>
    <property type="match status" value="1"/>
</dbReference>
<dbReference type="Pfam" id="PF03548">
    <property type="entry name" value="LolA"/>
    <property type="match status" value="1"/>
</dbReference>
<reference evidence="3 4" key="1">
    <citation type="submission" date="2018-09" db="EMBL/GenBank/DDBJ databases">
        <title>Sphingomonas sp. DAC4.</title>
        <authorList>
            <person name="Seo T."/>
        </authorList>
    </citation>
    <scope>NUCLEOTIDE SEQUENCE [LARGE SCALE GENOMIC DNA]</scope>
    <source>
        <strain evidence="3 4">DAC4</strain>
    </source>
</reference>
<dbReference type="InterPro" id="IPR029046">
    <property type="entry name" value="LolA/LolB/LppX"/>
</dbReference>
<name>A0A418Q3T0_9SPHN</name>
<dbReference type="RefSeq" id="WP_119532598.1">
    <property type="nucleotide sequence ID" value="NZ_QXTF01000001.1"/>
</dbReference>
<keyword evidence="3" id="KW-0449">Lipoprotein</keyword>
<organism evidence="3 4">
    <name type="scientific">Sphingomonas edaphi</name>
    <dbReference type="NCBI Taxonomy" id="2315689"/>
    <lineage>
        <taxon>Bacteria</taxon>
        <taxon>Pseudomonadati</taxon>
        <taxon>Pseudomonadota</taxon>
        <taxon>Alphaproteobacteria</taxon>
        <taxon>Sphingomonadales</taxon>
        <taxon>Sphingomonadaceae</taxon>
        <taxon>Sphingomonas</taxon>
    </lineage>
</organism>
<dbReference type="Proteomes" id="UP000285023">
    <property type="component" value="Unassembled WGS sequence"/>
</dbReference>
<evidence type="ECO:0000256" key="2">
    <source>
        <dbReference type="SAM" id="SignalP"/>
    </source>
</evidence>
<dbReference type="PANTHER" id="PTHR35869">
    <property type="entry name" value="OUTER-MEMBRANE LIPOPROTEIN CARRIER PROTEIN"/>
    <property type="match status" value="1"/>
</dbReference>